<comment type="caution">
    <text evidence="2">The sequence shown here is derived from an EMBL/GenBank/DDBJ whole genome shotgun (WGS) entry which is preliminary data.</text>
</comment>
<evidence type="ECO:0000256" key="1">
    <source>
        <dbReference type="SAM" id="MobiDB-lite"/>
    </source>
</evidence>
<feature type="region of interest" description="Disordered" evidence="1">
    <location>
        <begin position="53"/>
        <end position="86"/>
    </location>
</feature>
<reference evidence="2" key="2">
    <citation type="submission" date="2020-06" db="EMBL/GenBank/DDBJ databases">
        <authorList>
            <person name="Sheffer M."/>
        </authorList>
    </citation>
    <scope>NUCLEOTIDE SEQUENCE</scope>
</reference>
<reference evidence="2" key="1">
    <citation type="journal article" date="2020" name="bioRxiv">
        <title>Chromosome-level reference genome of the European wasp spider Argiope bruennichi: a resource for studies on range expansion and evolutionary adaptation.</title>
        <authorList>
            <person name="Sheffer M.M."/>
            <person name="Hoppe A."/>
            <person name="Krehenwinkel H."/>
            <person name="Uhl G."/>
            <person name="Kuss A.W."/>
            <person name="Jensen L."/>
            <person name="Jensen C."/>
            <person name="Gillespie R.G."/>
            <person name="Hoff K.J."/>
            <person name="Prost S."/>
        </authorList>
    </citation>
    <scope>NUCLEOTIDE SEQUENCE</scope>
</reference>
<dbReference type="Proteomes" id="UP000807504">
    <property type="component" value="Unassembled WGS sequence"/>
</dbReference>
<dbReference type="EMBL" id="JABXBU010002228">
    <property type="protein sequence ID" value="KAF8772054.1"/>
    <property type="molecule type" value="Genomic_DNA"/>
</dbReference>
<protein>
    <submittedName>
        <fullName evidence="2">Uncharacterized protein</fullName>
    </submittedName>
</protein>
<proteinExistence type="predicted"/>
<sequence length="86" mass="9673">MGTIGNKAADDLTKRAYSEGLPVFLPASRCHSKKELSNISINRWQREWHTDSAGRNINYPLNPGKGRKSNLQRRMVPSQANYKGST</sequence>
<evidence type="ECO:0000313" key="3">
    <source>
        <dbReference type="Proteomes" id="UP000807504"/>
    </source>
</evidence>
<keyword evidence="3" id="KW-1185">Reference proteome</keyword>
<accession>A0A8T0EK86</accession>
<evidence type="ECO:0000313" key="2">
    <source>
        <dbReference type="EMBL" id="KAF8772054.1"/>
    </source>
</evidence>
<name>A0A8T0EK86_ARGBR</name>
<gene>
    <name evidence="2" type="ORF">HNY73_019400</name>
</gene>
<organism evidence="2 3">
    <name type="scientific">Argiope bruennichi</name>
    <name type="common">Wasp spider</name>
    <name type="synonym">Aranea bruennichi</name>
    <dbReference type="NCBI Taxonomy" id="94029"/>
    <lineage>
        <taxon>Eukaryota</taxon>
        <taxon>Metazoa</taxon>
        <taxon>Ecdysozoa</taxon>
        <taxon>Arthropoda</taxon>
        <taxon>Chelicerata</taxon>
        <taxon>Arachnida</taxon>
        <taxon>Araneae</taxon>
        <taxon>Araneomorphae</taxon>
        <taxon>Entelegynae</taxon>
        <taxon>Araneoidea</taxon>
        <taxon>Araneidae</taxon>
        <taxon>Argiope</taxon>
    </lineage>
</organism>
<dbReference type="AlphaFoldDB" id="A0A8T0EK86"/>